<evidence type="ECO:0000259" key="1">
    <source>
        <dbReference type="SMART" id="SM00382"/>
    </source>
</evidence>
<reference evidence="3" key="1">
    <citation type="journal article" date="2019" name="Int. J. Syst. Evol. Microbiol.">
        <title>The Global Catalogue of Microorganisms (GCM) 10K type strain sequencing project: providing services to taxonomists for standard genome sequencing and annotation.</title>
        <authorList>
            <consortium name="The Broad Institute Genomics Platform"/>
            <consortium name="The Broad Institute Genome Sequencing Center for Infectious Disease"/>
            <person name="Wu L."/>
            <person name="Ma J."/>
        </authorList>
    </citation>
    <scope>NUCLEOTIDE SEQUENCE [LARGE SCALE GENOMIC DNA]</scope>
    <source>
        <strain evidence="3">CCM 7427</strain>
    </source>
</reference>
<organism evidence="2 3">
    <name type="scientific">Devosia albogilva</name>
    <dbReference type="NCBI Taxonomy" id="429726"/>
    <lineage>
        <taxon>Bacteria</taxon>
        <taxon>Pseudomonadati</taxon>
        <taxon>Pseudomonadota</taxon>
        <taxon>Alphaproteobacteria</taxon>
        <taxon>Hyphomicrobiales</taxon>
        <taxon>Devosiaceae</taxon>
        <taxon>Devosia</taxon>
    </lineage>
</organism>
<dbReference type="InterPro" id="IPR038729">
    <property type="entry name" value="Rad50/SbcC_AAA"/>
</dbReference>
<evidence type="ECO:0000313" key="3">
    <source>
        <dbReference type="Proteomes" id="UP001597521"/>
    </source>
</evidence>
<protein>
    <submittedName>
        <fullName evidence="2">AAA family ATPase</fullName>
    </submittedName>
</protein>
<dbReference type="SUPFAM" id="SSF52540">
    <property type="entry name" value="P-loop containing nucleoside triphosphate hydrolases"/>
    <property type="match status" value="1"/>
</dbReference>
<dbReference type="PANTHER" id="PTHR43581">
    <property type="entry name" value="ATP/GTP PHOSPHATASE"/>
    <property type="match status" value="1"/>
</dbReference>
<comment type="caution">
    <text evidence="2">The sequence shown here is derived from an EMBL/GenBank/DDBJ whole genome shotgun (WGS) entry which is preliminary data.</text>
</comment>
<sequence>MKLAELSDLRRRLAKRNIAAAPSIQRISISGLTGFRDLDIAPQTGFLALCGGTGVGKTAFLESLYYALSSSEAEQPRGLKRLSGARVRVEVALPTGTYTFDGTVGRRAPDEDWEGLGTGVQFVGLENRTTDIQAALRDQDIDVLKEGVGRGSLDGETVSALSLICRRVYSSVGFYEIEVGESIVPLFEVTVGELTYDSTTMATGELSTFYLAWALQRAESYGVLILEEPEAFLPPVSHRAIFGLIAKAALQKHLGIVLSTHAATVASELESTNLIAIRKHENLARISGNDETKAKVLSYLGLTPSRTIVALVEDEVGQEIFLHLFRQAELPGLVNLEVVVEPDGAGAIGKRLDFVPAIKSALFLGVLDGDMKQEASSWETPHEIVFLPFSRPIETELLETMRRNVPEIAARVGVSEDSLSNGLSDTEGGNYHDAFKQVAGAIGVDRKILTHATYEIWAQQESNAGAVQEFLAKLSMIAQARS</sequence>
<dbReference type="RefSeq" id="WP_386833357.1">
    <property type="nucleotide sequence ID" value="NZ_JBHUNP010000001.1"/>
</dbReference>
<dbReference type="InterPro" id="IPR003593">
    <property type="entry name" value="AAA+_ATPase"/>
</dbReference>
<name>A0ABW5QKK7_9HYPH</name>
<proteinExistence type="predicted"/>
<dbReference type="Proteomes" id="UP001597521">
    <property type="component" value="Unassembled WGS sequence"/>
</dbReference>
<dbReference type="EMBL" id="JBHUNP010000001">
    <property type="protein sequence ID" value="MFD2648245.1"/>
    <property type="molecule type" value="Genomic_DNA"/>
</dbReference>
<feature type="domain" description="AAA+ ATPase" evidence="1">
    <location>
        <begin position="43"/>
        <end position="281"/>
    </location>
</feature>
<dbReference type="InterPro" id="IPR027417">
    <property type="entry name" value="P-loop_NTPase"/>
</dbReference>
<dbReference type="SMART" id="SM00382">
    <property type="entry name" value="AAA"/>
    <property type="match status" value="1"/>
</dbReference>
<dbReference type="InterPro" id="IPR051396">
    <property type="entry name" value="Bact_Antivir_Def_Nuclease"/>
</dbReference>
<dbReference type="Gene3D" id="3.40.50.300">
    <property type="entry name" value="P-loop containing nucleotide triphosphate hydrolases"/>
    <property type="match status" value="1"/>
</dbReference>
<accession>A0ABW5QKK7</accession>
<evidence type="ECO:0000313" key="2">
    <source>
        <dbReference type="EMBL" id="MFD2648245.1"/>
    </source>
</evidence>
<dbReference type="PANTHER" id="PTHR43581:SF2">
    <property type="entry name" value="EXCINUCLEASE ATPASE SUBUNIT"/>
    <property type="match status" value="1"/>
</dbReference>
<keyword evidence="3" id="KW-1185">Reference proteome</keyword>
<gene>
    <name evidence="2" type="ORF">ACFSX5_10625</name>
</gene>
<dbReference type="Pfam" id="PF13476">
    <property type="entry name" value="AAA_23"/>
    <property type="match status" value="1"/>
</dbReference>